<evidence type="ECO:0000313" key="3">
    <source>
        <dbReference type="EMBL" id="KXZ50543.1"/>
    </source>
</evidence>
<feature type="transmembrane region" description="Helical" evidence="2">
    <location>
        <begin position="118"/>
        <end position="146"/>
    </location>
</feature>
<accession>A0A150GL46</accession>
<dbReference type="Proteomes" id="UP000075714">
    <property type="component" value="Unassembled WGS sequence"/>
</dbReference>
<feature type="region of interest" description="Disordered" evidence="1">
    <location>
        <begin position="372"/>
        <end position="397"/>
    </location>
</feature>
<dbReference type="OrthoDB" id="532662at2759"/>
<protein>
    <recommendedName>
        <fullName evidence="5">Ion transport domain-containing protein</fullName>
    </recommendedName>
</protein>
<sequence>MRPFAQLRFRHMVWGTFSSTLIGLRIVPFFKTHNGLRIYSNTLKRTWSGLKDMLVFFGYVAVLVVTLVTPLFCLTGANTAFKDGSAALLNLALMMFQNFGYNDFFASEAPTFGEYRMIFMFSFWFVIVILVVFSQNVLLALVAAAYDEAREAEGAVERSYLALCFYRLWWILYSRWHRWLLRKTRYGMLEMLLATIRKPDSWWYQRVFVRWALSNIPEARLLAQLYTDPMSELVYLYSPWAWSRASPWDKAQLAPWDEQLGYPMYTWADVPTNGPGVRPRLRRLPPLFSSKGGPEAQARLPLHYNEADPIFALSEAEVDDLLDCVEAAWQQRMRYNAVVRRFTSMGWSERGRALLREGLLELYRRHRVAECTSTSVRGPAPSPGEAQRRPPDSKAASMDCTDVAAAAVVHVTPEALLEPGPGLDGDAAGQC</sequence>
<keyword evidence="4" id="KW-1185">Reference proteome</keyword>
<keyword evidence="2" id="KW-1133">Transmembrane helix</keyword>
<dbReference type="AlphaFoldDB" id="A0A150GL46"/>
<keyword evidence="2" id="KW-0472">Membrane</keyword>
<feature type="transmembrane region" description="Helical" evidence="2">
    <location>
        <begin position="12"/>
        <end position="32"/>
    </location>
</feature>
<organism evidence="3 4">
    <name type="scientific">Gonium pectorale</name>
    <name type="common">Green alga</name>
    <dbReference type="NCBI Taxonomy" id="33097"/>
    <lineage>
        <taxon>Eukaryota</taxon>
        <taxon>Viridiplantae</taxon>
        <taxon>Chlorophyta</taxon>
        <taxon>core chlorophytes</taxon>
        <taxon>Chlorophyceae</taxon>
        <taxon>CS clade</taxon>
        <taxon>Chlamydomonadales</taxon>
        <taxon>Volvocaceae</taxon>
        <taxon>Gonium</taxon>
    </lineage>
</organism>
<dbReference type="EMBL" id="LSYV01000017">
    <property type="protein sequence ID" value="KXZ50543.1"/>
    <property type="molecule type" value="Genomic_DNA"/>
</dbReference>
<evidence type="ECO:0000313" key="4">
    <source>
        <dbReference type="Proteomes" id="UP000075714"/>
    </source>
</evidence>
<evidence type="ECO:0000256" key="1">
    <source>
        <dbReference type="SAM" id="MobiDB-lite"/>
    </source>
</evidence>
<comment type="caution">
    <text evidence="3">The sequence shown here is derived from an EMBL/GenBank/DDBJ whole genome shotgun (WGS) entry which is preliminary data.</text>
</comment>
<reference evidence="4" key="1">
    <citation type="journal article" date="2016" name="Nat. Commun.">
        <title>The Gonium pectorale genome demonstrates co-option of cell cycle regulation during the evolution of multicellularity.</title>
        <authorList>
            <person name="Hanschen E.R."/>
            <person name="Marriage T.N."/>
            <person name="Ferris P.J."/>
            <person name="Hamaji T."/>
            <person name="Toyoda A."/>
            <person name="Fujiyama A."/>
            <person name="Neme R."/>
            <person name="Noguchi H."/>
            <person name="Minakuchi Y."/>
            <person name="Suzuki M."/>
            <person name="Kawai-Toyooka H."/>
            <person name="Smith D.R."/>
            <person name="Sparks H."/>
            <person name="Anderson J."/>
            <person name="Bakaric R."/>
            <person name="Luria V."/>
            <person name="Karger A."/>
            <person name="Kirschner M.W."/>
            <person name="Durand P.M."/>
            <person name="Michod R.E."/>
            <person name="Nozaki H."/>
            <person name="Olson B.J."/>
        </authorList>
    </citation>
    <scope>NUCLEOTIDE SEQUENCE [LARGE SCALE GENOMIC DNA]</scope>
    <source>
        <strain evidence="4">NIES-2863</strain>
    </source>
</reference>
<gene>
    <name evidence="3" type="ORF">GPECTOR_16g718</name>
</gene>
<feature type="transmembrane region" description="Helical" evidence="2">
    <location>
        <begin position="53"/>
        <end position="81"/>
    </location>
</feature>
<name>A0A150GL46_GONPE</name>
<proteinExistence type="predicted"/>
<keyword evidence="2" id="KW-0812">Transmembrane</keyword>
<evidence type="ECO:0008006" key="5">
    <source>
        <dbReference type="Google" id="ProtNLM"/>
    </source>
</evidence>
<evidence type="ECO:0000256" key="2">
    <source>
        <dbReference type="SAM" id="Phobius"/>
    </source>
</evidence>
<feature type="transmembrane region" description="Helical" evidence="2">
    <location>
        <begin position="87"/>
        <end position="106"/>
    </location>
</feature>
<feature type="transmembrane region" description="Helical" evidence="2">
    <location>
        <begin position="158"/>
        <end position="176"/>
    </location>
</feature>